<protein>
    <submittedName>
        <fullName evidence="2">Flavodoxin</fullName>
    </submittedName>
</protein>
<dbReference type="Proteomes" id="UP000593890">
    <property type="component" value="Chromosome"/>
</dbReference>
<evidence type="ECO:0000259" key="1">
    <source>
        <dbReference type="Pfam" id="PF12724"/>
    </source>
</evidence>
<gene>
    <name evidence="2" type="ORF">C12CBH8_21770</name>
</gene>
<dbReference type="AlphaFoldDB" id="A0A7I8D3Z4"/>
<organism evidence="2 3">
    <name type="scientific">Solibaculum mannosilyticum</name>
    <dbReference type="NCBI Taxonomy" id="2780922"/>
    <lineage>
        <taxon>Bacteria</taxon>
        <taxon>Bacillati</taxon>
        <taxon>Bacillota</taxon>
        <taxon>Clostridia</taxon>
        <taxon>Eubacteriales</taxon>
        <taxon>Oscillospiraceae</taxon>
        <taxon>Solibaculum</taxon>
    </lineage>
</organism>
<dbReference type="GO" id="GO:0006783">
    <property type="term" value="P:heme biosynthetic process"/>
    <property type="evidence" value="ECO:0007669"/>
    <property type="project" value="TreeGrafter"/>
</dbReference>
<dbReference type="RefSeq" id="WP_215533252.1">
    <property type="nucleotide sequence ID" value="NZ_AP023321.1"/>
</dbReference>
<dbReference type="GO" id="GO:0010181">
    <property type="term" value="F:FMN binding"/>
    <property type="evidence" value="ECO:0007669"/>
    <property type="project" value="TreeGrafter"/>
</dbReference>
<dbReference type="PANTHER" id="PTHR38030">
    <property type="entry name" value="PROTOPORPHYRINOGEN IX DEHYDROGENASE [MENAQUINONE]"/>
    <property type="match status" value="1"/>
</dbReference>
<name>A0A7I8D3Z4_9FIRM</name>
<dbReference type="InterPro" id="IPR029039">
    <property type="entry name" value="Flavoprotein-like_sf"/>
</dbReference>
<reference evidence="3" key="1">
    <citation type="submission" date="2020-07" db="EMBL/GenBank/DDBJ databases">
        <title>Complete genome sequencing of Clostridia bacterium strain 12CBH8.</title>
        <authorList>
            <person name="Sakamoto M."/>
            <person name="Murakami T."/>
            <person name="Mori H."/>
        </authorList>
    </citation>
    <scope>NUCLEOTIDE SEQUENCE [LARGE SCALE GENOMIC DNA]</scope>
    <source>
        <strain evidence="3">12CBH8</strain>
    </source>
</reference>
<feature type="domain" description="Flavodoxin" evidence="1">
    <location>
        <begin position="5"/>
        <end position="135"/>
    </location>
</feature>
<dbReference type="Gene3D" id="3.40.50.360">
    <property type="match status" value="1"/>
</dbReference>
<keyword evidence="3" id="KW-1185">Reference proteome</keyword>
<sequence>MKKGIILYQSKYGSTRKYAQWLSDKTGFPKVETKKASPDDLSSCDMIVLGGGLYASGIAGVSFLKKNWQRLKGKKIAVFCVGASPADEKVLQQVAAHNLKDSLSGLPCFYCRGAWDEDAMTPKDRVLCKLLQKAVAKKDPASYEPWETALMEAMGQRCDWTDPSYLEPLLRYLAD</sequence>
<evidence type="ECO:0000313" key="3">
    <source>
        <dbReference type="Proteomes" id="UP000593890"/>
    </source>
</evidence>
<dbReference type="InterPro" id="IPR052200">
    <property type="entry name" value="Protoporphyrinogen_IX_DH"/>
</dbReference>
<dbReference type="InterPro" id="IPR026816">
    <property type="entry name" value="Flavodoxin_dom"/>
</dbReference>
<proteinExistence type="predicted"/>
<dbReference type="KEGG" id="sman:C12CBH8_21770"/>
<dbReference type="GO" id="GO:0070819">
    <property type="term" value="F:menaquinone-dependent protoporphyrinogen oxidase activity"/>
    <property type="evidence" value="ECO:0007669"/>
    <property type="project" value="TreeGrafter"/>
</dbReference>
<evidence type="ECO:0000313" key="2">
    <source>
        <dbReference type="EMBL" id="BCI61538.1"/>
    </source>
</evidence>
<dbReference type="Pfam" id="PF12724">
    <property type="entry name" value="Flavodoxin_5"/>
    <property type="match status" value="1"/>
</dbReference>
<dbReference type="EMBL" id="AP023321">
    <property type="protein sequence ID" value="BCI61538.1"/>
    <property type="molecule type" value="Genomic_DNA"/>
</dbReference>
<dbReference type="SUPFAM" id="SSF52218">
    <property type="entry name" value="Flavoproteins"/>
    <property type="match status" value="1"/>
</dbReference>
<dbReference type="PANTHER" id="PTHR38030:SF2">
    <property type="entry name" value="PROTOPORPHYRINOGEN IX DEHYDROGENASE [QUINONE]"/>
    <property type="match status" value="1"/>
</dbReference>
<accession>A0A7I8D3Z4</accession>